<accession>A0ACD6A2J3</accession>
<name>A0ACD6A2J3_AVESA</name>
<dbReference type="Proteomes" id="UP001732700">
    <property type="component" value="Chromosome 7C"/>
</dbReference>
<organism evidence="1 2">
    <name type="scientific">Avena sativa</name>
    <name type="common">Oat</name>
    <dbReference type="NCBI Taxonomy" id="4498"/>
    <lineage>
        <taxon>Eukaryota</taxon>
        <taxon>Viridiplantae</taxon>
        <taxon>Streptophyta</taxon>
        <taxon>Embryophyta</taxon>
        <taxon>Tracheophyta</taxon>
        <taxon>Spermatophyta</taxon>
        <taxon>Magnoliopsida</taxon>
        <taxon>Liliopsida</taxon>
        <taxon>Poales</taxon>
        <taxon>Poaceae</taxon>
        <taxon>BOP clade</taxon>
        <taxon>Pooideae</taxon>
        <taxon>Poodae</taxon>
        <taxon>Poeae</taxon>
        <taxon>Poeae Chloroplast Group 1 (Aveneae type)</taxon>
        <taxon>Aveninae</taxon>
        <taxon>Avena</taxon>
    </lineage>
</organism>
<proteinExistence type="predicted"/>
<reference evidence="1" key="1">
    <citation type="submission" date="2021-05" db="EMBL/GenBank/DDBJ databases">
        <authorList>
            <person name="Scholz U."/>
            <person name="Mascher M."/>
            <person name="Fiebig A."/>
        </authorList>
    </citation>
    <scope>NUCLEOTIDE SEQUENCE [LARGE SCALE GENOMIC DNA]</scope>
</reference>
<reference evidence="1" key="2">
    <citation type="submission" date="2025-09" db="UniProtKB">
        <authorList>
            <consortium name="EnsemblPlants"/>
        </authorList>
    </citation>
    <scope>IDENTIFICATION</scope>
</reference>
<keyword evidence="2" id="KW-1185">Reference proteome</keyword>
<sequence>MMMRKNKFGCHFGSHLRTKMSLVQLRGGMRVVVMSVFPLVKGVSQHTLTGSYQATKYPCNRRSALLWISAVLAFNEISAVLAFNEISAYRECRGRFGQRVARLSAERMSPTEWWFQFGGEVPNLQKYALRIVSQCVSSSGCERNWSAFALVHTQQRNRLLYGKLHKCVSVRYNLKIRAEEDQDPVRENAKEKEVDPCAMMMDAAMFDKTNPMMEWLNEDEEHIILDGAEAAAAVFEKIRFLNSSKKATHLGRKNSSRKRTRDVEEVEEVDDYSDSEDDDQENGSMGIDDDDDGQDDDGHSDGEDSPRQVENEIDVLSDGNLASRRSGRVRQTKKIRDITSLYK</sequence>
<evidence type="ECO:0000313" key="2">
    <source>
        <dbReference type="Proteomes" id="UP001732700"/>
    </source>
</evidence>
<evidence type="ECO:0000313" key="1">
    <source>
        <dbReference type="EnsemblPlants" id="AVESA.00010b.r2.7CG0711350.2.CDS"/>
    </source>
</evidence>
<protein>
    <submittedName>
        <fullName evidence="1">Uncharacterized protein</fullName>
    </submittedName>
</protein>
<dbReference type="EnsemblPlants" id="AVESA.00010b.r2.7CG0711350.2">
    <property type="protein sequence ID" value="AVESA.00010b.r2.7CG0711350.2.CDS"/>
    <property type="gene ID" value="AVESA.00010b.r2.7CG0711350"/>
</dbReference>